<dbReference type="Pfam" id="PF13499">
    <property type="entry name" value="EF-hand_7"/>
    <property type="match status" value="1"/>
</dbReference>
<feature type="region of interest" description="Disordered" evidence="5">
    <location>
        <begin position="1"/>
        <end position="105"/>
    </location>
</feature>
<dbReference type="GO" id="GO:0000287">
    <property type="term" value="F:magnesium ion binding"/>
    <property type="evidence" value="ECO:0007669"/>
    <property type="project" value="TreeGrafter"/>
</dbReference>
<evidence type="ECO:0000256" key="5">
    <source>
        <dbReference type="SAM" id="MobiDB-lite"/>
    </source>
</evidence>
<dbReference type="InterPro" id="IPR002048">
    <property type="entry name" value="EF_hand_dom"/>
</dbReference>
<dbReference type="GO" id="GO:0005509">
    <property type="term" value="F:calcium ion binding"/>
    <property type="evidence" value="ECO:0007669"/>
    <property type="project" value="InterPro"/>
</dbReference>
<dbReference type="InterPro" id="IPR011992">
    <property type="entry name" value="EF-hand-dom_pair"/>
</dbReference>
<reference evidence="7" key="2">
    <citation type="submission" date="2025-08" db="UniProtKB">
        <authorList>
            <consortium name="Ensembl"/>
        </authorList>
    </citation>
    <scope>IDENTIFICATION</scope>
</reference>
<dbReference type="Gene3D" id="1.10.238.10">
    <property type="entry name" value="EF-hand"/>
    <property type="match status" value="2"/>
</dbReference>
<evidence type="ECO:0000256" key="4">
    <source>
        <dbReference type="ARBA" id="ARBA00022842"/>
    </source>
</evidence>
<evidence type="ECO:0000256" key="2">
    <source>
        <dbReference type="ARBA" id="ARBA00022737"/>
    </source>
</evidence>
<dbReference type="PROSITE" id="PS50222">
    <property type="entry name" value="EF_HAND_2"/>
    <property type="match status" value="1"/>
</dbReference>
<sequence>GPRAAWQGQVRAGPAESQVRSQESTPPPSPVPAEQTSQAELGFLAARVSAPRPSPGDPRSPPPPTPPVLAGSGLPGDAAPSPRVPAPRRLVVTDGGDDGDGEVEGAGEAPLHAGLVRLEAQHDALELLVAALAEVVARPQLLLPQLQPLPLDHLGLRLERVEDRGAHQQALTFLTRHEILCIHDTFLKLCPPGKHYKEATLTTDQVSSLPALRVNPFRDRICKVFAHNGVFSFEDVLGMASVFSEQACPSLKIEYAFRIYDFNENGFIDEEDLQRIVLRLLNSDDVSEDLLTDVTNHILNESDLDNDNMLSFSEFEHAMAKAPDFMNSFRIHFWGF</sequence>
<dbReference type="PROSITE" id="PS00018">
    <property type="entry name" value="EF_HAND_1"/>
    <property type="match status" value="2"/>
</dbReference>
<proteinExistence type="predicted"/>
<feature type="compositionally biased region" description="Acidic residues" evidence="5">
    <location>
        <begin position="95"/>
        <end position="105"/>
    </location>
</feature>
<dbReference type="Proteomes" id="UP000472268">
    <property type="component" value="Chromosome 4"/>
</dbReference>
<organism evidence="7 8">
    <name type="scientific">Suricata suricatta</name>
    <name type="common">Meerkat</name>
    <dbReference type="NCBI Taxonomy" id="37032"/>
    <lineage>
        <taxon>Eukaryota</taxon>
        <taxon>Metazoa</taxon>
        <taxon>Chordata</taxon>
        <taxon>Craniata</taxon>
        <taxon>Vertebrata</taxon>
        <taxon>Euteleostomi</taxon>
        <taxon>Mammalia</taxon>
        <taxon>Eutheria</taxon>
        <taxon>Laurasiatheria</taxon>
        <taxon>Carnivora</taxon>
        <taxon>Feliformia</taxon>
        <taxon>Herpestidae</taxon>
        <taxon>Suricata</taxon>
    </lineage>
</organism>
<protein>
    <recommendedName>
        <fullName evidence="6">EF-hand domain-containing protein</fullName>
    </recommendedName>
</protein>
<reference evidence="7" key="3">
    <citation type="submission" date="2025-09" db="UniProtKB">
        <authorList>
            <consortium name="Ensembl"/>
        </authorList>
    </citation>
    <scope>IDENTIFICATION</scope>
</reference>
<dbReference type="PANTHER" id="PTHR45791">
    <property type="entry name" value="CALCIUM AND INTEGRIN BINDING FAMILY MEMBER 2"/>
    <property type="match status" value="1"/>
</dbReference>
<dbReference type="AlphaFoldDB" id="A0A673UJ45"/>
<evidence type="ECO:0000313" key="7">
    <source>
        <dbReference type="Ensembl" id="ENSSSUP00005021476.1"/>
    </source>
</evidence>
<keyword evidence="8" id="KW-1185">Reference proteome</keyword>
<dbReference type="Ensembl" id="ENSSSUT00005024559.1">
    <property type="protein sequence ID" value="ENSSSUP00005021476.1"/>
    <property type="gene ID" value="ENSSSUG00005013944.1"/>
</dbReference>
<evidence type="ECO:0000313" key="8">
    <source>
        <dbReference type="Proteomes" id="UP000472268"/>
    </source>
</evidence>
<evidence type="ECO:0000259" key="6">
    <source>
        <dbReference type="PROSITE" id="PS50222"/>
    </source>
</evidence>
<dbReference type="InterPro" id="IPR018247">
    <property type="entry name" value="EF_Hand_1_Ca_BS"/>
</dbReference>
<keyword evidence="4" id="KW-0460">Magnesium</keyword>
<dbReference type="InterPro" id="IPR051433">
    <property type="entry name" value="CIBP"/>
</dbReference>
<keyword evidence="3" id="KW-0106">Calcium</keyword>
<name>A0A673UJ45_SURSU</name>
<evidence type="ECO:0000256" key="3">
    <source>
        <dbReference type="ARBA" id="ARBA00022837"/>
    </source>
</evidence>
<evidence type="ECO:0000256" key="1">
    <source>
        <dbReference type="ARBA" id="ARBA00022723"/>
    </source>
</evidence>
<dbReference type="SMART" id="SM00054">
    <property type="entry name" value="EFh"/>
    <property type="match status" value="2"/>
</dbReference>
<keyword evidence="1" id="KW-0479">Metal-binding</keyword>
<accession>A0A673UJ45</accession>
<dbReference type="CDD" id="cd00051">
    <property type="entry name" value="EFh"/>
    <property type="match status" value="1"/>
</dbReference>
<gene>
    <name evidence="7" type="primary">CIB4</name>
</gene>
<keyword evidence="2" id="KW-0677">Repeat</keyword>
<dbReference type="PANTHER" id="PTHR45791:SF4">
    <property type="entry name" value="CALCIUM AND INTEGRIN-BINDING FAMILY MEMBER 4"/>
    <property type="match status" value="1"/>
</dbReference>
<dbReference type="FunFam" id="1.10.238.10:FF:000035">
    <property type="entry name" value="Calcium and integrin-binding family member 2"/>
    <property type="match status" value="1"/>
</dbReference>
<dbReference type="SUPFAM" id="SSF47473">
    <property type="entry name" value="EF-hand"/>
    <property type="match status" value="1"/>
</dbReference>
<feature type="domain" description="EF-hand" evidence="6">
    <location>
        <begin position="248"/>
        <end position="283"/>
    </location>
</feature>
<feature type="compositionally biased region" description="Pro residues" evidence="5">
    <location>
        <begin position="52"/>
        <end position="67"/>
    </location>
</feature>
<reference evidence="7 8" key="1">
    <citation type="submission" date="2019-05" db="EMBL/GenBank/DDBJ databases">
        <title>A Chromosome-scale Meerkat (S. suricatta) Genome Assembly.</title>
        <authorList>
            <person name="Dudchenko O."/>
            <person name="Lieberman Aiden E."/>
            <person name="Tung J."/>
            <person name="Barreiro L.B."/>
            <person name="Clutton-Brock T.H."/>
        </authorList>
    </citation>
    <scope>NUCLEOTIDE SEQUENCE [LARGE SCALE GENOMIC DNA]</scope>
</reference>